<dbReference type="Proteomes" id="UP000600026">
    <property type="component" value="Unassembled WGS sequence"/>
</dbReference>
<proteinExistence type="predicted"/>
<evidence type="ECO:0000313" key="2">
    <source>
        <dbReference type="EMBL" id="GHI85065.1"/>
    </source>
</evidence>
<dbReference type="EMBL" id="BNEE01000006">
    <property type="protein sequence ID" value="GHI85065.1"/>
    <property type="molecule type" value="Genomic_DNA"/>
</dbReference>
<accession>A0A919GVH6</accession>
<sequence length="47" mass="5267">MTDEEFEQLMAQARAEARRTSFPAPASDEDAEYAFHTQHAEFGAPAH</sequence>
<protein>
    <submittedName>
        <fullName evidence="2">Uncharacterized protein</fullName>
    </submittedName>
</protein>
<keyword evidence="3" id="KW-1185">Reference proteome</keyword>
<organism evidence="2 3">
    <name type="scientific">Streptomyces xanthophaeus</name>
    <dbReference type="NCBI Taxonomy" id="67385"/>
    <lineage>
        <taxon>Bacteria</taxon>
        <taxon>Bacillati</taxon>
        <taxon>Actinomycetota</taxon>
        <taxon>Actinomycetes</taxon>
        <taxon>Kitasatosporales</taxon>
        <taxon>Streptomycetaceae</taxon>
        <taxon>Streptomyces</taxon>
    </lineage>
</organism>
<comment type="caution">
    <text evidence="2">The sequence shown here is derived from an EMBL/GenBank/DDBJ whole genome shotgun (WGS) entry which is preliminary data.</text>
</comment>
<dbReference type="AlphaFoldDB" id="A0A919GVH6"/>
<reference evidence="2" key="1">
    <citation type="submission" date="2020-09" db="EMBL/GenBank/DDBJ databases">
        <title>Whole genome shotgun sequence of Streptomyces xanthophaeus NBRC 12829.</title>
        <authorList>
            <person name="Komaki H."/>
            <person name="Tamura T."/>
        </authorList>
    </citation>
    <scope>NUCLEOTIDE SEQUENCE</scope>
    <source>
        <strain evidence="2">NBRC 12829</strain>
    </source>
</reference>
<dbReference type="OrthoDB" id="4291000at2"/>
<dbReference type="RefSeq" id="WP_157853083.1">
    <property type="nucleotide sequence ID" value="NZ_BNEE01000006.1"/>
</dbReference>
<gene>
    <name evidence="2" type="ORF">Sxan_24290</name>
</gene>
<evidence type="ECO:0000256" key="1">
    <source>
        <dbReference type="SAM" id="MobiDB-lite"/>
    </source>
</evidence>
<name>A0A919GVH6_9ACTN</name>
<feature type="region of interest" description="Disordered" evidence="1">
    <location>
        <begin position="1"/>
        <end position="27"/>
    </location>
</feature>
<evidence type="ECO:0000313" key="3">
    <source>
        <dbReference type="Proteomes" id="UP000600026"/>
    </source>
</evidence>